<dbReference type="EMBL" id="CP040098">
    <property type="protein sequence ID" value="QCQ20916.1"/>
    <property type="molecule type" value="Genomic_DNA"/>
</dbReference>
<dbReference type="KEGG" id="dax:FDQ92_01095"/>
<gene>
    <name evidence="2" type="ORF">FDQ92_01095</name>
</gene>
<proteinExistence type="predicted"/>
<dbReference type="InterPro" id="IPR003018">
    <property type="entry name" value="GAF"/>
</dbReference>
<protein>
    <submittedName>
        <fullName evidence="2">GAF domain-containing protein</fullName>
    </submittedName>
</protein>
<organism evidence="2 3">
    <name type="scientific">Desulfoglaeba alkanexedens ALDC</name>
    <dbReference type="NCBI Taxonomy" id="980445"/>
    <lineage>
        <taxon>Bacteria</taxon>
        <taxon>Pseudomonadati</taxon>
        <taxon>Thermodesulfobacteriota</taxon>
        <taxon>Syntrophobacteria</taxon>
        <taxon>Syntrophobacterales</taxon>
        <taxon>Syntrophobacteraceae</taxon>
        <taxon>Desulfoglaeba</taxon>
    </lineage>
</organism>
<evidence type="ECO:0000259" key="1">
    <source>
        <dbReference type="SMART" id="SM00065"/>
    </source>
</evidence>
<dbReference type="RefSeq" id="WP_137422886.1">
    <property type="nucleotide sequence ID" value="NZ_CP040098.1"/>
</dbReference>
<accession>A0A4P8KZE9</accession>
<dbReference type="Gene3D" id="3.30.450.40">
    <property type="match status" value="1"/>
</dbReference>
<evidence type="ECO:0000313" key="3">
    <source>
        <dbReference type="Proteomes" id="UP000298602"/>
    </source>
</evidence>
<dbReference type="SMART" id="SM00065">
    <property type="entry name" value="GAF"/>
    <property type="match status" value="1"/>
</dbReference>
<sequence length="280" mass="31477">MNDKDRGSAQVRRALSLVLEGILQSLTEPEVADLVVESLVTKVQKEGCCPLNVTDISDLEACPFMALSLECFRRQSFVAEEIDEDSVAMLRLFKNPYLQGFMNISRTVTSTLEYQKVLQAIVEEVSKIFQAKGCALLLLDKDKERLDQAAAYGLSEKYLEKGPLDAEKSIAETISGTPVQIYDVETDPRVQYPGEAALEGIGSILAVPIVIRDRVIGSMRIFTEKKRRFHRYEVDFAMAVAEQCGIAIENAIMYSKGKEKYKSLLSEVHNWIEYCAYRPE</sequence>
<dbReference type="Pfam" id="PF01590">
    <property type="entry name" value="GAF"/>
    <property type="match status" value="1"/>
</dbReference>
<dbReference type="Proteomes" id="UP000298602">
    <property type="component" value="Chromosome"/>
</dbReference>
<reference evidence="2 3" key="2">
    <citation type="submission" date="2019-05" db="EMBL/GenBank/DDBJ databases">
        <authorList>
            <person name="Suflita J.M."/>
            <person name="Marks C.R."/>
        </authorList>
    </citation>
    <scope>NUCLEOTIDE SEQUENCE [LARGE SCALE GENOMIC DNA]</scope>
    <source>
        <strain evidence="2 3">ALDC</strain>
    </source>
</reference>
<dbReference type="InterPro" id="IPR029016">
    <property type="entry name" value="GAF-like_dom_sf"/>
</dbReference>
<keyword evidence="3" id="KW-1185">Reference proteome</keyword>
<feature type="domain" description="GAF" evidence="1">
    <location>
        <begin position="113"/>
        <end position="258"/>
    </location>
</feature>
<dbReference type="AlphaFoldDB" id="A0A4P8KZE9"/>
<evidence type="ECO:0000313" key="2">
    <source>
        <dbReference type="EMBL" id="QCQ20916.1"/>
    </source>
</evidence>
<name>A0A4P8KZE9_9BACT</name>
<dbReference type="OrthoDB" id="9765588at2"/>
<reference evidence="2 3" key="1">
    <citation type="submission" date="2019-05" db="EMBL/GenBank/DDBJ databases">
        <title>The Complete Genome Sequence of the n-alkane-degrading Desulfoglaeba alkanexedens ALDC reveals multiple alkylsuccinate synthase gene clusters.</title>
        <authorList>
            <person name="Callaghan A.V."/>
            <person name="Davidova I.A."/>
            <person name="Duncan K.E."/>
            <person name="Morris B."/>
            <person name="McInerney M.J."/>
        </authorList>
    </citation>
    <scope>NUCLEOTIDE SEQUENCE [LARGE SCALE GENOMIC DNA]</scope>
    <source>
        <strain evidence="2 3">ALDC</strain>
    </source>
</reference>
<dbReference type="SUPFAM" id="SSF55781">
    <property type="entry name" value="GAF domain-like"/>
    <property type="match status" value="1"/>
</dbReference>